<keyword evidence="6" id="KW-0418">Kinase</keyword>
<evidence type="ECO:0000256" key="7">
    <source>
        <dbReference type="ARBA" id="ARBA00022840"/>
    </source>
</evidence>
<keyword evidence="4" id="KW-0808">Transferase</keyword>
<evidence type="ECO:0000256" key="3">
    <source>
        <dbReference type="ARBA" id="ARBA00022527"/>
    </source>
</evidence>
<feature type="region of interest" description="Disordered" evidence="10">
    <location>
        <begin position="1"/>
        <end position="127"/>
    </location>
</feature>
<feature type="region of interest" description="Disordered" evidence="10">
    <location>
        <begin position="145"/>
        <end position="181"/>
    </location>
</feature>
<keyword evidence="3" id="KW-0723">Serine/threonine-protein kinase</keyword>
<dbReference type="Pfam" id="PF00069">
    <property type="entry name" value="Pkinase"/>
    <property type="match status" value="1"/>
</dbReference>
<dbReference type="Proteomes" id="UP000007110">
    <property type="component" value="Unassembled WGS sequence"/>
</dbReference>
<evidence type="ECO:0000256" key="8">
    <source>
        <dbReference type="ARBA" id="ARBA00047899"/>
    </source>
</evidence>
<dbReference type="GO" id="GO:0005524">
    <property type="term" value="F:ATP binding"/>
    <property type="evidence" value="ECO:0007669"/>
    <property type="project" value="UniProtKB-KW"/>
</dbReference>
<dbReference type="Gene3D" id="3.10.20.90">
    <property type="entry name" value="Phosphatidylinositol 3-kinase Catalytic Subunit, Chain A, domain 1"/>
    <property type="match status" value="1"/>
</dbReference>
<dbReference type="OMA" id="HIHENNI"/>
<comment type="catalytic activity">
    <reaction evidence="8">
        <text>L-threonyl-[protein] + ATP = O-phospho-L-threonyl-[protein] + ADP + H(+)</text>
        <dbReference type="Rhea" id="RHEA:46608"/>
        <dbReference type="Rhea" id="RHEA-COMP:11060"/>
        <dbReference type="Rhea" id="RHEA-COMP:11605"/>
        <dbReference type="ChEBI" id="CHEBI:15378"/>
        <dbReference type="ChEBI" id="CHEBI:30013"/>
        <dbReference type="ChEBI" id="CHEBI:30616"/>
        <dbReference type="ChEBI" id="CHEBI:61977"/>
        <dbReference type="ChEBI" id="CHEBI:456216"/>
        <dbReference type="EC" id="2.7.11.1"/>
    </reaction>
</comment>
<evidence type="ECO:0000256" key="10">
    <source>
        <dbReference type="SAM" id="MobiDB-lite"/>
    </source>
</evidence>
<dbReference type="GO" id="GO:0010766">
    <property type="term" value="P:negative regulation of sodium ion transport"/>
    <property type="evidence" value="ECO:0000318"/>
    <property type="project" value="GO_Central"/>
</dbReference>
<dbReference type="GO" id="GO:0004674">
    <property type="term" value="F:protein serine/threonine kinase activity"/>
    <property type="evidence" value="ECO:0000318"/>
    <property type="project" value="GO_Central"/>
</dbReference>
<proteinExistence type="predicted"/>
<dbReference type="KEGG" id="spu:578600"/>
<dbReference type="SUPFAM" id="SSF56112">
    <property type="entry name" value="Protein kinase-like (PK-like)"/>
    <property type="match status" value="1"/>
</dbReference>
<feature type="compositionally biased region" description="Polar residues" evidence="10">
    <location>
        <begin position="115"/>
        <end position="127"/>
    </location>
</feature>
<dbReference type="GO" id="GO:1903288">
    <property type="term" value="P:positive regulation of potassium ion import across plasma membrane"/>
    <property type="evidence" value="ECO:0000318"/>
    <property type="project" value="GO_Central"/>
</dbReference>
<dbReference type="AlphaFoldDB" id="A0A7M7HP05"/>
<dbReference type="SMART" id="SM00220">
    <property type="entry name" value="S_TKc"/>
    <property type="match status" value="1"/>
</dbReference>
<dbReference type="Gene3D" id="3.30.200.20">
    <property type="entry name" value="Phosphorylase Kinase, domain 1"/>
    <property type="match status" value="1"/>
</dbReference>
<dbReference type="InterPro" id="IPR011009">
    <property type="entry name" value="Kinase-like_dom_sf"/>
</dbReference>
<protein>
    <recommendedName>
        <fullName evidence="2">non-specific serine/threonine protein kinase</fullName>
        <ecNumber evidence="2">2.7.11.1</ecNumber>
    </recommendedName>
</protein>
<dbReference type="EnsemblMetazoa" id="XM_011683842">
    <property type="protein sequence ID" value="XP_011682144"/>
    <property type="gene ID" value="LOC578600"/>
</dbReference>
<dbReference type="InterPro" id="IPR008271">
    <property type="entry name" value="Ser/Thr_kinase_AS"/>
</dbReference>
<evidence type="ECO:0000313" key="12">
    <source>
        <dbReference type="EnsemblMetazoa" id="XP_011682144"/>
    </source>
</evidence>
<evidence type="ECO:0000256" key="5">
    <source>
        <dbReference type="ARBA" id="ARBA00022741"/>
    </source>
</evidence>
<evidence type="ECO:0000256" key="4">
    <source>
        <dbReference type="ARBA" id="ARBA00022679"/>
    </source>
</evidence>
<dbReference type="CDD" id="cd13983">
    <property type="entry name" value="STKc_WNK"/>
    <property type="match status" value="1"/>
</dbReference>
<feature type="compositionally biased region" description="Polar residues" evidence="10">
    <location>
        <begin position="62"/>
        <end position="90"/>
    </location>
</feature>
<comment type="cofactor">
    <cofactor evidence="1">
        <name>Mg(2+)</name>
        <dbReference type="ChEBI" id="CHEBI:18420"/>
    </cofactor>
</comment>
<evidence type="ECO:0000256" key="1">
    <source>
        <dbReference type="ARBA" id="ARBA00001946"/>
    </source>
</evidence>
<dbReference type="GO" id="GO:0019870">
    <property type="term" value="F:potassium channel inhibitor activity"/>
    <property type="evidence" value="ECO:0000318"/>
    <property type="project" value="GO_Central"/>
</dbReference>
<dbReference type="RefSeq" id="XP_011682144.1">
    <property type="nucleotide sequence ID" value="XM_011683842.2"/>
</dbReference>
<feature type="domain" description="Protein kinase" evidence="11">
    <location>
        <begin position="248"/>
        <end position="507"/>
    </location>
</feature>
<feature type="compositionally biased region" description="Basic and acidic residues" evidence="10">
    <location>
        <begin position="94"/>
        <end position="114"/>
    </location>
</feature>
<dbReference type="InterPro" id="IPR000719">
    <property type="entry name" value="Prot_kinase_dom"/>
</dbReference>
<reference evidence="12" key="2">
    <citation type="submission" date="2021-01" db="UniProtKB">
        <authorList>
            <consortium name="EnsemblMetazoa"/>
        </authorList>
    </citation>
    <scope>IDENTIFICATION</scope>
</reference>
<comment type="catalytic activity">
    <reaction evidence="9">
        <text>L-seryl-[protein] + ATP = O-phospho-L-seryl-[protein] + ADP + H(+)</text>
        <dbReference type="Rhea" id="RHEA:17989"/>
        <dbReference type="Rhea" id="RHEA-COMP:9863"/>
        <dbReference type="Rhea" id="RHEA-COMP:11604"/>
        <dbReference type="ChEBI" id="CHEBI:15378"/>
        <dbReference type="ChEBI" id="CHEBI:29999"/>
        <dbReference type="ChEBI" id="CHEBI:30616"/>
        <dbReference type="ChEBI" id="CHEBI:83421"/>
        <dbReference type="ChEBI" id="CHEBI:456216"/>
        <dbReference type="EC" id="2.7.11.1"/>
    </reaction>
</comment>
<feature type="compositionally biased region" description="Basic and acidic residues" evidence="10">
    <location>
        <begin position="160"/>
        <end position="172"/>
    </location>
</feature>
<reference evidence="13" key="1">
    <citation type="submission" date="2015-02" db="EMBL/GenBank/DDBJ databases">
        <title>Genome sequencing for Strongylocentrotus purpuratus.</title>
        <authorList>
            <person name="Murali S."/>
            <person name="Liu Y."/>
            <person name="Vee V."/>
            <person name="English A."/>
            <person name="Wang M."/>
            <person name="Skinner E."/>
            <person name="Han Y."/>
            <person name="Muzny D.M."/>
            <person name="Worley K.C."/>
            <person name="Gibbs R.A."/>
        </authorList>
    </citation>
    <scope>NUCLEOTIDE SEQUENCE</scope>
</reference>
<dbReference type="FunFam" id="3.30.200.20:FF:000010">
    <property type="entry name" value="Serine/threonine-protein kinase WNK1 isoform 2"/>
    <property type="match status" value="1"/>
</dbReference>
<evidence type="ECO:0000256" key="9">
    <source>
        <dbReference type="ARBA" id="ARBA00048679"/>
    </source>
</evidence>
<dbReference type="GO" id="GO:0035556">
    <property type="term" value="P:intracellular signal transduction"/>
    <property type="evidence" value="ECO:0000318"/>
    <property type="project" value="GO_Central"/>
</dbReference>
<dbReference type="FunFam" id="1.10.510.10:FF:000006">
    <property type="entry name" value="Serine/threonine-protein kinase WNK1 isoform 2"/>
    <property type="match status" value="1"/>
</dbReference>
<dbReference type="GeneID" id="578600"/>
<dbReference type="PROSITE" id="PS00108">
    <property type="entry name" value="PROTEIN_KINASE_ST"/>
    <property type="match status" value="1"/>
</dbReference>
<sequence length="572" mass="64266">MSKSESHNSGSSLSNGVASLEERDTDVPLKSHSSESVTKQGSKGKSGDTQTEEAEAADASHSGVNGESSMGNSVVISNRRSPNFSDTDVNVESFHNDKVTENSESAADTKHTVISDESSTTGYSSRLDSIGDKELLKEKVPDTSVHLANSHPNGTALKSARKDSNMKPERGRIASGNGKKQKSVVIMAPVKDITENGHIEVHKEEKVEPLQIHEMHDSERRLLIETEEAEPEAVEEKAIAKSADGRFMKYDVAVGQGSFKTVFRGLDTETGVAVAWCELQERKLSRSERQRFKEEAEMLKGLSHPNIVSFYDYWEEVSPRGKKHIVLVTELMTSGTLKTYLKRFKGVKNRVLRSWCRQILKGLHFLHTRQPPIIHRDLKCDNIFITGTSGAVKIGDLGLATLKKSSFAKSVIGTPEFMAPEMYEEHYDEAVDVYAFGMCLLEMATSEYPYAECSNAAQIYRRVTTGVKPQSFEKVNDNKIKEIIDGCTKTNNTERYLIQELLKHTFFEDTAFRVDIVHDDNKDQIQLQLRVEDPKKRRERHRDNEALQFEIDLNKDEPDQVAKEMVIKFLFS</sequence>
<dbReference type="InterPro" id="IPR024678">
    <property type="entry name" value="Kinase_OSR1/WNK_CCT"/>
</dbReference>
<evidence type="ECO:0000256" key="2">
    <source>
        <dbReference type="ARBA" id="ARBA00012513"/>
    </source>
</evidence>
<dbReference type="GO" id="GO:0005737">
    <property type="term" value="C:cytoplasm"/>
    <property type="evidence" value="ECO:0000318"/>
    <property type="project" value="GO_Central"/>
</dbReference>
<keyword evidence="7" id="KW-0067">ATP-binding</keyword>
<dbReference type="Pfam" id="PF12202">
    <property type="entry name" value="OSR1_C"/>
    <property type="match status" value="1"/>
</dbReference>
<accession>A0A7M7HP05</accession>
<dbReference type="GO" id="GO:0050801">
    <property type="term" value="P:monoatomic ion homeostasis"/>
    <property type="evidence" value="ECO:0000318"/>
    <property type="project" value="GO_Central"/>
</dbReference>
<evidence type="ECO:0000313" key="13">
    <source>
        <dbReference type="Proteomes" id="UP000007110"/>
    </source>
</evidence>
<dbReference type="InParanoid" id="A0A7M7HP05"/>
<name>A0A7M7HP05_STRPU</name>
<dbReference type="OrthoDB" id="4062651at2759"/>
<dbReference type="InterPro" id="IPR050588">
    <property type="entry name" value="WNK_Ser-Thr_kinase"/>
</dbReference>
<dbReference type="PANTHER" id="PTHR13902">
    <property type="entry name" value="SERINE/THREONINE-PROTEIN KINASE WNK WITH NO LYSINE -RELATED"/>
    <property type="match status" value="1"/>
</dbReference>
<organism evidence="12 13">
    <name type="scientific">Strongylocentrotus purpuratus</name>
    <name type="common">Purple sea urchin</name>
    <dbReference type="NCBI Taxonomy" id="7668"/>
    <lineage>
        <taxon>Eukaryota</taxon>
        <taxon>Metazoa</taxon>
        <taxon>Echinodermata</taxon>
        <taxon>Eleutherozoa</taxon>
        <taxon>Echinozoa</taxon>
        <taxon>Echinoidea</taxon>
        <taxon>Euechinoidea</taxon>
        <taxon>Echinacea</taxon>
        <taxon>Camarodonta</taxon>
        <taxon>Echinidea</taxon>
        <taxon>Strongylocentrotidae</taxon>
        <taxon>Strongylocentrotus</taxon>
    </lineage>
</organism>
<keyword evidence="5" id="KW-0547">Nucleotide-binding</keyword>
<dbReference type="PROSITE" id="PS50011">
    <property type="entry name" value="PROTEIN_KINASE_DOM"/>
    <property type="match status" value="1"/>
</dbReference>
<dbReference type="EC" id="2.7.11.1" evidence="2"/>
<feature type="compositionally biased region" description="Basic and acidic residues" evidence="10">
    <location>
        <begin position="20"/>
        <end position="33"/>
    </location>
</feature>
<evidence type="ECO:0000259" key="11">
    <source>
        <dbReference type="PROSITE" id="PS50011"/>
    </source>
</evidence>
<evidence type="ECO:0000256" key="6">
    <source>
        <dbReference type="ARBA" id="ARBA00022777"/>
    </source>
</evidence>
<keyword evidence="13" id="KW-1185">Reference proteome</keyword>
<feature type="compositionally biased region" description="Polar residues" evidence="10">
    <location>
        <begin position="34"/>
        <end position="49"/>
    </location>
</feature>
<dbReference type="Gene3D" id="1.10.510.10">
    <property type="entry name" value="Transferase(Phosphotransferase) domain 1"/>
    <property type="match status" value="1"/>
</dbReference>